<evidence type="ECO:0000313" key="2">
    <source>
        <dbReference type="Proteomes" id="UP001310594"/>
    </source>
</evidence>
<protein>
    <submittedName>
        <fullName evidence="1">Uncharacterized protein</fullName>
    </submittedName>
</protein>
<organism evidence="1 2">
    <name type="scientific">Elasticomyces elasticus</name>
    <dbReference type="NCBI Taxonomy" id="574655"/>
    <lineage>
        <taxon>Eukaryota</taxon>
        <taxon>Fungi</taxon>
        <taxon>Dikarya</taxon>
        <taxon>Ascomycota</taxon>
        <taxon>Pezizomycotina</taxon>
        <taxon>Dothideomycetes</taxon>
        <taxon>Dothideomycetidae</taxon>
        <taxon>Mycosphaerellales</taxon>
        <taxon>Teratosphaeriaceae</taxon>
        <taxon>Elasticomyces</taxon>
    </lineage>
</organism>
<proteinExistence type="predicted"/>
<gene>
    <name evidence="1" type="ORF">LTR97_011316</name>
</gene>
<evidence type="ECO:0000313" key="1">
    <source>
        <dbReference type="EMBL" id="KAK5692142.1"/>
    </source>
</evidence>
<reference evidence="1" key="1">
    <citation type="submission" date="2023-08" db="EMBL/GenBank/DDBJ databases">
        <title>Black Yeasts Isolated from many extreme environments.</title>
        <authorList>
            <person name="Coleine C."/>
            <person name="Stajich J.E."/>
            <person name="Selbmann L."/>
        </authorList>
    </citation>
    <scope>NUCLEOTIDE SEQUENCE</scope>
    <source>
        <strain evidence="1">CCFEE 5810</strain>
    </source>
</reference>
<dbReference type="AlphaFoldDB" id="A0AAN7ZL89"/>
<dbReference type="Proteomes" id="UP001310594">
    <property type="component" value="Unassembled WGS sequence"/>
</dbReference>
<accession>A0AAN7ZL89</accession>
<sequence length="372" mass="42750">MVWTDIQGDAEFKKRDVDSPSAAALNLERQISDDMVHPVDALQAAIGRNEVTMSVLRVYLQAYVSQLQSVSHPERLDMIKEKPMAVMALEHLWSQVLDWFRTTLNDGAISKWICYLAVLEGLDDIIIDWIKEDLPEQAKATAQDGVELAYWRNGLLRMLVEATLNNTTNQSGDAALRVYFRILDDRKNLFDPESQDYVRRHGQYQKRWEDLNLPEWTKISTWPAACVLISHLGRGAFPKTSASLYNRFTKHILKHPFKGTPAQHELSIARLSLKHPTKPDAYLACEFFGARLRDKSIEDIKSRLPRVKNTLDMWGAVMREIITLAKQNGQYGDVEWLADLYRSLPILWPLPRGKFAESHRQLMKLIEPPKTT</sequence>
<name>A0AAN7ZL89_9PEZI</name>
<dbReference type="EMBL" id="JAVRQU010000020">
    <property type="protein sequence ID" value="KAK5692142.1"/>
    <property type="molecule type" value="Genomic_DNA"/>
</dbReference>
<comment type="caution">
    <text evidence="1">The sequence shown here is derived from an EMBL/GenBank/DDBJ whole genome shotgun (WGS) entry which is preliminary data.</text>
</comment>